<comment type="caution">
    <text evidence="1">The sequence shown here is derived from an EMBL/GenBank/DDBJ whole genome shotgun (WGS) entry which is preliminary data.</text>
</comment>
<sequence length="80" mass="9270">MAKSDGMHIGICMKFSRDHHRWLAHGTKNQLQNIIMIFLKKWRDTPAVFAGVRASMNNHNQFSCTLIKNHNNNILQLIPD</sequence>
<evidence type="ECO:0000313" key="2">
    <source>
        <dbReference type="Proteomes" id="UP001159042"/>
    </source>
</evidence>
<protein>
    <submittedName>
        <fullName evidence="1">Uncharacterized protein</fullName>
    </submittedName>
</protein>
<dbReference type="EMBL" id="JANEYG010000220">
    <property type="protein sequence ID" value="KAJ8911053.1"/>
    <property type="molecule type" value="Genomic_DNA"/>
</dbReference>
<name>A0AAV8V9Y1_9CUCU</name>
<proteinExistence type="predicted"/>
<accession>A0AAV8V9Y1</accession>
<evidence type="ECO:0000313" key="1">
    <source>
        <dbReference type="EMBL" id="KAJ8911053.1"/>
    </source>
</evidence>
<keyword evidence="2" id="KW-1185">Reference proteome</keyword>
<gene>
    <name evidence="1" type="ORF">NQ315_015107</name>
</gene>
<dbReference type="Proteomes" id="UP001159042">
    <property type="component" value="Unassembled WGS sequence"/>
</dbReference>
<dbReference type="AlphaFoldDB" id="A0AAV8V9Y1"/>
<organism evidence="1 2">
    <name type="scientific">Exocentrus adspersus</name>
    <dbReference type="NCBI Taxonomy" id="1586481"/>
    <lineage>
        <taxon>Eukaryota</taxon>
        <taxon>Metazoa</taxon>
        <taxon>Ecdysozoa</taxon>
        <taxon>Arthropoda</taxon>
        <taxon>Hexapoda</taxon>
        <taxon>Insecta</taxon>
        <taxon>Pterygota</taxon>
        <taxon>Neoptera</taxon>
        <taxon>Endopterygota</taxon>
        <taxon>Coleoptera</taxon>
        <taxon>Polyphaga</taxon>
        <taxon>Cucujiformia</taxon>
        <taxon>Chrysomeloidea</taxon>
        <taxon>Cerambycidae</taxon>
        <taxon>Lamiinae</taxon>
        <taxon>Acanthocinini</taxon>
        <taxon>Exocentrus</taxon>
    </lineage>
</organism>
<reference evidence="1 2" key="1">
    <citation type="journal article" date="2023" name="Insect Mol. Biol.">
        <title>Genome sequencing provides insights into the evolution of gene families encoding plant cell wall-degrading enzymes in longhorned beetles.</title>
        <authorList>
            <person name="Shin N.R."/>
            <person name="Okamura Y."/>
            <person name="Kirsch R."/>
            <person name="Pauchet Y."/>
        </authorList>
    </citation>
    <scope>NUCLEOTIDE SEQUENCE [LARGE SCALE GENOMIC DNA]</scope>
    <source>
        <strain evidence="1">EAD_L_NR</strain>
    </source>
</reference>